<dbReference type="Proteomes" id="UP000541558">
    <property type="component" value="Unassembled WGS sequence"/>
</dbReference>
<accession>A0A8H5C711</accession>
<evidence type="ECO:0000256" key="1">
    <source>
        <dbReference type="SAM" id="MobiDB-lite"/>
    </source>
</evidence>
<feature type="region of interest" description="Disordered" evidence="1">
    <location>
        <begin position="1"/>
        <end position="27"/>
    </location>
</feature>
<dbReference type="PANTHER" id="PTHR33099">
    <property type="entry name" value="FE2OG DIOXYGENASE DOMAIN-CONTAINING PROTEIN"/>
    <property type="match status" value="1"/>
</dbReference>
<dbReference type="OrthoDB" id="124582at2759"/>
<protein>
    <recommendedName>
        <fullName evidence="2">Fe2OG dioxygenase domain-containing protein</fullName>
    </recommendedName>
</protein>
<dbReference type="PANTHER" id="PTHR33099:SF7">
    <property type="entry name" value="MYND-TYPE DOMAIN-CONTAINING PROTEIN"/>
    <property type="match status" value="1"/>
</dbReference>
<proteinExistence type="predicted"/>
<comment type="caution">
    <text evidence="3">The sequence shown here is derived from an EMBL/GenBank/DDBJ whole genome shotgun (WGS) entry which is preliminary data.</text>
</comment>
<feature type="domain" description="Fe2OG dioxygenase" evidence="2">
    <location>
        <begin position="155"/>
        <end position="254"/>
    </location>
</feature>
<evidence type="ECO:0000259" key="2">
    <source>
        <dbReference type="PROSITE" id="PS51471"/>
    </source>
</evidence>
<dbReference type="InterPro" id="IPR044862">
    <property type="entry name" value="Pro_4_hyd_alph_FE2OG_OXY"/>
</dbReference>
<sequence>MSSTHSMDVDDDSRIDLDPGPPEEKFVAGAPDAQLEEDLNSDLFAALSGDFEYLGEFYDWTADSWPEVPDPELTIEGVGRVDLPLTEECAKAVIARAVQAPYGKGELTVVDTTVRDTWAIEPSSIVFENAEWAKYIANTVTPQVWKALGVAAPIRNARCELYKLLLYQTGSHFLPHQDTCKSDGMFATVVIVLPSDFEGGEVHLSHAGESVILDVAEYAGECKTSILAWYTDVIHEVKPVTSGYRLALSYNLISDSQSSDPLPTVPSMDKATERLRSVLQKWRDGGYSEKPSVPFLAYILSHMYSANDLARGVPALKGSDAHLVRYLLPVAESLGFSVFIANLQRVVKGTVDNPESGNDHKIAHNYREEQEIYHLTRISDGPQLKVGSFEAPNDVLVPKNEFEESEPDYEDYEGYTGNEGGDLEQRYDRSVLILFHKKDQTKVIYAVKGAEWALDHLQSTSLELNADFLVAAVFEEMKGPGYLPRKRYAETLLAWAVDTKDPDLWNRAMPWATSGIINIEKPIALFGLDAIRPGLTFHAVSDKERGEHRTLGWTMRCIKEYNSLAGEAGPPPWIEDLKREAVSSFAHPSMADIEAIVLLAQDCGLQVLCDTIIPKIKRSIFLADEFRFYKTLYDKLQKSRDLLLKGSTALDGGDAHPTPSASYELALFLCVEEASKALVARYSKFPPFPQYAGPLIGMTDKTGAEHALNDIRFVIESSFAMAKLEPCTRLLSSLLDIPREPASRTPQRITFLIPLVASLKEIAGKHGMDYFVQDPFASFLRDMTSLYLSRMLSGRDDRPSLPLMSISNEYGSDRTEVDAFINDPWQEEWALTSLTEYWAASRAKNPEKWYFEGGPYGAAKLNTLLSAKSEMTSRLKKHYTVTITKTPLFMEAYSWETRLAAAKAFLDTIGDEEGLKRLMGERGATFYCVEWDLYAVNHSALYEELGNPTGIRVPWATETPDVRTVLLRWKGGSYYELPDPPLLGYMLSNQYEENDIKNGTEILEGKDARLVSRVLPLAAELGFTVCLAAALKSDNGWADDDYDSESDDYHHVVEFPPDILRGEDPEVQVSNVVCISCEGGDGPRDMGIGEFEFDDELLVPRDAFDSIEPCEISYKRSRGNERGHLMRFKSPLKSHVCHFADFRQFKVWKGTLLLLFRKEDEAEVLMSMGGSSAVLRNLKATNTPTPSAEKLVDSVLANLDNSSDALAILEHAVAWKHLDTWLKAIVHIDATPENVDDVLRGAFQVFALEAVRPGITQLVKRCTMLQRQLAIIKAVVTHSGEQGVNAAWVEDLAKDALSSYAAADIADVPTLVQIAGGESMTILQLDVLPRLRSKPGTFDFHVVLAKALCERAQPTGEMNCEGNPVISETVLRQCILGAIAQWQYPVPRAPGLTTRIKVQRIEQLVSLIFDSQDTGLCDNLFKAVPTGHRMDVITAIKGHLENEVPNWAKDLVVEALSTYTAPAVSDVPTLSWIAQVMGAKPIFEMVVQKVPVTGTYEFLIALASSLHDMRSAPSTEDSVAAGQQQAELARTIRHCISVAIPQWEVGVEIPQQVRSFHGIFDIPVYYNGVGPNPKADRIIDLIELCFKIGDLAPLTTLLENLLQIPAKTTVHDRFRVLYKPLVARLKATLTGLGQSMALEPFKSFFKNVISLYFARILGIVPAFPPPTLPDTVIGCGCSHCEQITPWISRSTAKLAFQAVQQTRTHIEGQITRARISHLVRMATDATGRPYTLVVTKVPELEAALVWRDAQALAKRFMESVADDDAMKAIMQERYQDAMDALSGVKVFVLGDMIPCEETSRVVPGADGLVAPVAGVKRKQPADGRIAPAAGVKRKQPS</sequence>
<dbReference type="EMBL" id="JAACJK010000058">
    <property type="protein sequence ID" value="KAF5336435.1"/>
    <property type="molecule type" value="Genomic_DNA"/>
</dbReference>
<gene>
    <name evidence="3" type="ORF">D9611_006622</name>
</gene>
<organism evidence="3 4">
    <name type="scientific">Ephemerocybe angulata</name>
    <dbReference type="NCBI Taxonomy" id="980116"/>
    <lineage>
        <taxon>Eukaryota</taxon>
        <taxon>Fungi</taxon>
        <taxon>Dikarya</taxon>
        <taxon>Basidiomycota</taxon>
        <taxon>Agaricomycotina</taxon>
        <taxon>Agaricomycetes</taxon>
        <taxon>Agaricomycetidae</taxon>
        <taxon>Agaricales</taxon>
        <taxon>Agaricineae</taxon>
        <taxon>Psathyrellaceae</taxon>
        <taxon>Ephemerocybe</taxon>
    </lineage>
</organism>
<feature type="compositionally biased region" description="Basic and acidic residues" evidence="1">
    <location>
        <begin position="12"/>
        <end position="26"/>
    </location>
</feature>
<feature type="region of interest" description="Disordered" evidence="1">
    <location>
        <begin position="1817"/>
        <end position="1837"/>
    </location>
</feature>
<keyword evidence="4" id="KW-1185">Reference proteome</keyword>
<evidence type="ECO:0000313" key="3">
    <source>
        <dbReference type="EMBL" id="KAF5336435.1"/>
    </source>
</evidence>
<dbReference type="PROSITE" id="PS51471">
    <property type="entry name" value="FE2OG_OXY"/>
    <property type="match status" value="1"/>
</dbReference>
<dbReference type="InterPro" id="IPR005123">
    <property type="entry name" value="Oxoglu/Fe-dep_dioxygenase_dom"/>
</dbReference>
<dbReference type="Gene3D" id="2.60.120.620">
    <property type="entry name" value="q2cbj1_9rhob like domain"/>
    <property type="match status" value="1"/>
</dbReference>
<name>A0A8H5C711_9AGAR</name>
<reference evidence="3 4" key="1">
    <citation type="journal article" date="2020" name="ISME J.">
        <title>Uncovering the hidden diversity of litter-decomposition mechanisms in mushroom-forming fungi.</title>
        <authorList>
            <person name="Floudas D."/>
            <person name="Bentzer J."/>
            <person name="Ahren D."/>
            <person name="Johansson T."/>
            <person name="Persson P."/>
            <person name="Tunlid A."/>
        </authorList>
    </citation>
    <scope>NUCLEOTIDE SEQUENCE [LARGE SCALE GENOMIC DNA]</scope>
    <source>
        <strain evidence="3 4">CBS 175.51</strain>
    </source>
</reference>
<evidence type="ECO:0000313" key="4">
    <source>
        <dbReference type="Proteomes" id="UP000541558"/>
    </source>
</evidence>
<dbReference type="Pfam" id="PF13640">
    <property type="entry name" value="2OG-FeII_Oxy_3"/>
    <property type="match status" value="1"/>
</dbReference>